<comment type="similarity">
    <text evidence="1">Belongs to the glycosyl hydrolase 39 family.</text>
</comment>
<reference evidence="8" key="1">
    <citation type="submission" date="2016-06" db="EMBL/GenBank/DDBJ databases">
        <authorList>
            <person name="Varghese N."/>
            <person name="Submissions Spin"/>
        </authorList>
    </citation>
    <scope>NUCLEOTIDE SEQUENCE [LARGE SCALE GENOMIC DNA]</scope>
    <source>
        <strain evidence="8">DSM 43816</strain>
    </source>
</reference>
<dbReference type="OrthoDB" id="9776971at2"/>
<dbReference type="RefSeq" id="WP_088983152.1">
    <property type="nucleotide sequence ID" value="NZ_LT607413.1"/>
</dbReference>
<dbReference type="AlphaFoldDB" id="A0A1C4YP20"/>
<keyword evidence="3" id="KW-0326">Glycosidase</keyword>
<dbReference type="Pfam" id="PF01229">
    <property type="entry name" value="Glyco_hydro_39"/>
    <property type="match status" value="2"/>
</dbReference>
<dbReference type="PANTHER" id="PTHR12631:SF10">
    <property type="entry name" value="BETA-XYLOSIDASE-LIKE PROTEIN-RELATED"/>
    <property type="match status" value="1"/>
</dbReference>
<evidence type="ECO:0000259" key="6">
    <source>
        <dbReference type="Pfam" id="PF01229"/>
    </source>
</evidence>
<dbReference type="InterPro" id="IPR017853">
    <property type="entry name" value="GH"/>
</dbReference>
<keyword evidence="8" id="KW-1185">Reference proteome</keyword>
<dbReference type="InterPro" id="IPR000514">
    <property type="entry name" value="Glyco_hydro_39"/>
</dbReference>
<name>A0A1C4YP20_MICEC</name>
<dbReference type="InParanoid" id="A0A1C4YP20"/>
<dbReference type="PRINTS" id="PR00745">
    <property type="entry name" value="GLHYDRLASE39"/>
</dbReference>
<dbReference type="EMBL" id="LT607413">
    <property type="protein sequence ID" value="SCF22387.1"/>
    <property type="molecule type" value="Genomic_DNA"/>
</dbReference>
<dbReference type="SUPFAM" id="SSF51011">
    <property type="entry name" value="Glycosyl hydrolase domain"/>
    <property type="match status" value="1"/>
</dbReference>
<sequence length="616" mass="67009">MGNEQVATPTGDARADWEARIGLRRHGGSGRDQLPPPTGLRAAGGRGQVTLDWEPVPGAVGYLVHRADRPDGPYLPLDHQGGDVLAVPHPPYADTTGEPGRTYHYAVATLADVDVCGEPGGGVAAASTPDGPAAVRVAVDAAGTDGPVHRPWRRMIGAERLSHLLCADTTGGRPIGAEFTEALSIMRRELGVETVRAHAILHDDVGVYREVDGRPVYDFSRVDEIYDTLLGLGLRPVVELSFMPADLARDPDRTVFAFNAIISPPRDWDRWADLVRALVAHLVDRYGLAEVRRWEFEVWNEANLEVFWTGTREEYLRLYEVSARAVRDVDAALRVGGPGSAAAAWNGALLDHVARTGAPIDFLSTHTYGSPPLDLRPLCEAAGRPDLELLWTEWGITPTHFNPVTDGVFAAAFLLRGMRSAAGRIEALAYWVASDHFEELGRPPRLFHGGFGLLTVGNLRKPRFWALAALARLGDDQLPVTVDGDGAGSLVETWAARHADGRVHVLVWNGTLDQSKAGGAPALERDVRVDVAGLADRPYRVTHWRVDATHSNIEEVWARHGGGDWPDDAQWSLLRAADTLDRYEPDTEARPADGVLGWAFPLPMPGFSLLELVPLD</sequence>
<gene>
    <name evidence="7" type="ORF">GA0070618_4194</name>
</gene>
<protein>
    <submittedName>
        <fullName evidence="7">Xylan 1,4-beta-xylosidase</fullName>
    </submittedName>
</protein>
<evidence type="ECO:0000313" key="8">
    <source>
        <dbReference type="Proteomes" id="UP000198253"/>
    </source>
</evidence>
<dbReference type="Gene3D" id="2.60.40.1500">
    <property type="entry name" value="Glycosyl hydrolase domain, family 39"/>
    <property type="match status" value="1"/>
</dbReference>
<dbReference type="GO" id="GO:0004553">
    <property type="term" value="F:hydrolase activity, hydrolyzing O-glycosyl compounds"/>
    <property type="evidence" value="ECO:0007669"/>
    <property type="project" value="InterPro"/>
</dbReference>
<dbReference type="SUPFAM" id="SSF51445">
    <property type="entry name" value="(Trans)glycosidases"/>
    <property type="match status" value="1"/>
</dbReference>
<organism evidence="7 8">
    <name type="scientific">Micromonospora echinospora</name>
    <name type="common">Micromonospora purpurea</name>
    <dbReference type="NCBI Taxonomy" id="1877"/>
    <lineage>
        <taxon>Bacteria</taxon>
        <taxon>Bacillati</taxon>
        <taxon>Actinomycetota</taxon>
        <taxon>Actinomycetes</taxon>
        <taxon>Micromonosporales</taxon>
        <taxon>Micromonosporaceae</taxon>
        <taxon>Micromonospora</taxon>
    </lineage>
</organism>
<dbReference type="InterPro" id="IPR013783">
    <property type="entry name" value="Ig-like_fold"/>
</dbReference>
<feature type="active site" description="Proton donor" evidence="4">
    <location>
        <position position="301"/>
    </location>
</feature>
<feature type="region of interest" description="Disordered" evidence="5">
    <location>
        <begin position="25"/>
        <end position="45"/>
    </location>
</feature>
<dbReference type="Proteomes" id="UP000198253">
    <property type="component" value="Chromosome I"/>
</dbReference>
<dbReference type="Gene3D" id="2.60.40.10">
    <property type="entry name" value="Immunoglobulins"/>
    <property type="match status" value="1"/>
</dbReference>
<dbReference type="GO" id="GO:0005975">
    <property type="term" value="P:carbohydrate metabolic process"/>
    <property type="evidence" value="ECO:0007669"/>
    <property type="project" value="InterPro"/>
</dbReference>
<keyword evidence="2" id="KW-0378">Hydrolase</keyword>
<accession>A0A1C4YP20</accession>
<dbReference type="InterPro" id="IPR051923">
    <property type="entry name" value="Glycosyl_Hydrolase_39"/>
</dbReference>
<feature type="domain" description="Glycosyl hydrolases family 39 N-terminal catalytic" evidence="6">
    <location>
        <begin position="136"/>
        <end position="369"/>
    </location>
</feature>
<evidence type="ECO:0000256" key="2">
    <source>
        <dbReference type="ARBA" id="ARBA00022801"/>
    </source>
</evidence>
<proteinExistence type="inferred from homology"/>
<evidence type="ECO:0000256" key="3">
    <source>
        <dbReference type="ARBA" id="ARBA00023295"/>
    </source>
</evidence>
<evidence type="ECO:0000256" key="1">
    <source>
        <dbReference type="ARBA" id="ARBA00008875"/>
    </source>
</evidence>
<evidence type="ECO:0000256" key="5">
    <source>
        <dbReference type="SAM" id="MobiDB-lite"/>
    </source>
</evidence>
<evidence type="ECO:0000313" key="7">
    <source>
        <dbReference type="EMBL" id="SCF22387.1"/>
    </source>
</evidence>
<feature type="domain" description="Glycosyl hydrolases family 39 N-terminal catalytic" evidence="6">
    <location>
        <begin position="385"/>
        <end position="578"/>
    </location>
</feature>
<evidence type="ECO:0000256" key="4">
    <source>
        <dbReference type="PIRSR" id="PIRSR600514-1"/>
    </source>
</evidence>
<dbReference type="Gene3D" id="3.20.20.80">
    <property type="entry name" value="Glycosidases"/>
    <property type="match status" value="1"/>
</dbReference>
<dbReference type="InterPro" id="IPR049166">
    <property type="entry name" value="GH39_cat"/>
</dbReference>
<dbReference type="PANTHER" id="PTHR12631">
    <property type="entry name" value="ALPHA-L-IDURONIDASE"/>
    <property type="match status" value="1"/>
</dbReference>